<sequence>MIEIFVSSLCPDCTEVIENYQKDPLFYGEAVLVDITESMANLKRFLSYRDKKIEFKEKIHTNQVGIPVMISDKEEIKFI</sequence>
<dbReference type="AlphaFoldDB" id="A0A2N6UIR5"/>
<name>A0A2N6UIR5_9FIRM</name>
<protein>
    <recommendedName>
        <fullName evidence="3">Glutaredoxin</fullName>
    </recommendedName>
</protein>
<dbReference type="EMBL" id="PNHP01000003">
    <property type="protein sequence ID" value="PMC81462.1"/>
    <property type="molecule type" value="Genomic_DNA"/>
</dbReference>
<evidence type="ECO:0008006" key="3">
    <source>
        <dbReference type="Google" id="ProtNLM"/>
    </source>
</evidence>
<dbReference type="Proteomes" id="UP000235658">
    <property type="component" value="Unassembled WGS sequence"/>
</dbReference>
<proteinExistence type="predicted"/>
<gene>
    <name evidence="1" type="ORF">CJ192_05390</name>
</gene>
<evidence type="ECO:0000313" key="2">
    <source>
        <dbReference type="Proteomes" id="UP000235658"/>
    </source>
</evidence>
<dbReference type="RefSeq" id="WP_102198028.1">
    <property type="nucleotide sequence ID" value="NZ_CAUPDS010000002.1"/>
</dbReference>
<dbReference type="GeneID" id="84578613"/>
<accession>A0A2N6UIR5</accession>
<reference evidence="1 2" key="1">
    <citation type="submission" date="2017-09" db="EMBL/GenBank/DDBJ databases">
        <title>Bacterial strain isolated from the female urinary microbiota.</title>
        <authorList>
            <person name="Thomas-White K."/>
            <person name="Kumar N."/>
            <person name="Forster S."/>
            <person name="Putonti C."/>
            <person name="Lawley T."/>
            <person name="Wolfe A.J."/>
        </authorList>
    </citation>
    <scope>NUCLEOTIDE SEQUENCE [LARGE SCALE GENOMIC DNA]</scope>
    <source>
        <strain evidence="1 2">UMB0204</strain>
    </source>
</reference>
<evidence type="ECO:0000313" key="1">
    <source>
        <dbReference type="EMBL" id="PMC81462.1"/>
    </source>
</evidence>
<comment type="caution">
    <text evidence="1">The sequence shown here is derived from an EMBL/GenBank/DDBJ whole genome shotgun (WGS) entry which is preliminary data.</text>
</comment>
<organism evidence="1 2">
    <name type="scientific">Anaerococcus hydrogenalis</name>
    <dbReference type="NCBI Taxonomy" id="33029"/>
    <lineage>
        <taxon>Bacteria</taxon>
        <taxon>Bacillati</taxon>
        <taxon>Bacillota</taxon>
        <taxon>Tissierellia</taxon>
        <taxon>Tissierellales</taxon>
        <taxon>Peptoniphilaceae</taxon>
        <taxon>Anaerococcus</taxon>
    </lineage>
</organism>